<reference evidence="2" key="1">
    <citation type="submission" date="2018-05" db="EMBL/GenBank/DDBJ databases">
        <authorList>
            <person name="Lanie J.A."/>
            <person name="Ng W.-L."/>
            <person name="Kazmierczak K.M."/>
            <person name="Andrzejewski T.M."/>
            <person name="Davidsen T.M."/>
            <person name="Wayne K.J."/>
            <person name="Tettelin H."/>
            <person name="Glass J.I."/>
            <person name="Rusch D."/>
            <person name="Podicherti R."/>
            <person name="Tsui H.-C.T."/>
            <person name="Winkler M.E."/>
        </authorList>
    </citation>
    <scope>NUCLEOTIDE SEQUENCE</scope>
</reference>
<feature type="transmembrane region" description="Helical" evidence="1">
    <location>
        <begin position="133"/>
        <end position="151"/>
    </location>
</feature>
<sequence>MMQSLRPVDLVTVGSLFLFSWMVINRRLSRPIVWILAIYFLILGVRVIFELQMFGDPRTLLGMTATYVTCVVFFVTREAKISRQTIHWLLGTGVAVSVFSQLGVLPTPESYVSGVMWRVPPLPLGEFDRFSDTTITVWRALSVGITFAAIVGRTSIWVKLLGLIALLLQFGSGGGGRSALLFVMVVPAVLLVFSGEHKRSRQIARAGALGLIFAALYYGA</sequence>
<organism evidence="2">
    <name type="scientific">marine metagenome</name>
    <dbReference type="NCBI Taxonomy" id="408172"/>
    <lineage>
        <taxon>unclassified sequences</taxon>
        <taxon>metagenomes</taxon>
        <taxon>ecological metagenomes</taxon>
    </lineage>
</organism>
<feature type="transmembrane region" description="Helical" evidence="1">
    <location>
        <begin position="6"/>
        <end position="24"/>
    </location>
</feature>
<name>A0A382K9X3_9ZZZZ</name>
<keyword evidence="1" id="KW-0812">Transmembrane</keyword>
<keyword evidence="1" id="KW-1133">Transmembrane helix</keyword>
<gene>
    <name evidence="2" type="ORF">METZ01_LOCUS274124</name>
</gene>
<feature type="transmembrane region" description="Helical" evidence="1">
    <location>
        <begin position="60"/>
        <end position="76"/>
    </location>
</feature>
<dbReference type="AlphaFoldDB" id="A0A382K9X3"/>
<accession>A0A382K9X3</accession>
<evidence type="ECO:0000256" key="1">
    <source>
        <dbReference type="SAM" id="Phobius"/>
    </source>
</evidence>
<feature type="transmembrane region" description="Helical" evidence="1">
    <location>
        <begin position="178"/>
        <end position="195"/>
    </location>
</feature>
<feature type="transmembrane region" description="Helical" evidence="1">
    <location>
        <begin position="31"/>
        <end position="48"/>
    </location>
</feature>
<feature type="non-terminal residue" evidence="2">
    <location>
        <position position="220"/>
    </location>
</feature>
<keyword evidence="1" id="KW-0472">Membrane</keyword>
<evidence type="ECO:0000313" key="2">
    <source>
        <dbReference type="EMBL" id="SVC21270.1"/>
    </source>
</evidence>
<protein>
    <submittedName>
        <fullName evidence="2">Uncharacterized protein</fullName>
    </submittedName>
</protein>
<proteinExistence type="predicted"/>
<dbReference type="EMBL" id="UINC01079350">
    <property type="protein sequence ID" value="SVC21270.1"/>
    <property type="molecule type" value="Genomic_DNA"/>
</dbReference>